<dbReference type="PANTHER" id="PTHR13325">
    <property type="entry name" value="PROTEASE M50 MEMBRANE-BOUND TRANSCRIPTION FACTOR SITE 2 PROTEASE"/>
    <property type="match status" value="1"/>
</dbReference>
<dbReference type="OrthoDB" id="9759690at2"/>
<reference evidence="2 3" key="1">
    <citation type="submission" date="2019-02" db="EMBL/GenBank/DDBJ databases">
        <title>Deep-cultivation of Planctomycetes and their phenomic and genomic characterization uncovers novel biology.</title>
        <authorList>
            <person name="Wiegand S."/>
            <person name="Jogler M."/>
            <person name="Boedeker C."/>
            <person name="Pinto D."/>
            <person name="Vollmers J."/>
            <person name="Rivas-Marin E."/>
            <person name="Kohn T."/>
            <person name="Peeters S.H."/>
            <person name="Heuer A."/>
            <person name="Rast P."/>
            <person name="Oberbeckmann S."/>
            <person name="Bunk B."/>
            <person name="Jeske O."/>
            <person name="Meyerdierks A."/>
            <person name="Storesund J.E."/>
            <person name="Kallscheuer N."/>
            <person name="Luecker S."/>
            <person name="Lage O.M."/>
            <person name="Pohl T."/>
            <person name="Merkel B.J."/>
            <person name="Hornburger P."/>
            <person name="Mueller R.-W."/>
            <person name="Bruemmer F."/>
            <person name="Labrenz M."/>
            <person name="Spormann A.M."/>
            <person name="Op den Camp H."/>
            <person name="Overmann J."/>
            <person name="Amann R."/>
            <person name="Jetten M.S.M."/>
            <person name="Mascher T."/>
            <person name="Medema M.H."/>
            <person name="Devos D.P."/>
            <person name="Kaster A.-K."/>
            <person name="Ovreas L."/>
            <person name="Rohde M."/>
            <person name="Galperin M.Y."/>
            <person name="Jogler C."/>
        </authorList>
    </citation>
    <scope>NUCLEOTIDE SEQUENCE [LARGE SCALE GENOMIC DNA]</scope>
    <source>
        <strain evidence="2 3">FF011L</strain>
    </source>
</reference>
<evidence type="ECO:0000256" key="1">
    <source>
        <dbReference type="SAM" id="Phobius"/>
    </source>
</evidence>
<accession>A0A517MNE4</accession>
<dbReference type="InterPro" id="IPR001193">
    <property type="entry name" value="MBTPS2"/>
</dbReference>
<keyword evidence="3" id="KW-1185">Reference proteome</keyword>
<evidence type="ECO:0000313" key="2">
    <source>
        <dbReference type="EMBL" id="QDS96307.1"/>
    </source>
</evidence>
<keyword evidence="1" id="KW-1133">Transmembrane helix</keyword>
<dbReference type="GO" id="GO:0005737">
    <property type="term" value="C:cytoplasm"/>
    <property type="evidence" value="ECO:0007669"/>
    <property type="project" value="TreeGrafter"/>
</dbReference>
<dbReference type="GO" id="GO:0016020">
    <property type="term" value="C:membrane"/>
    <property type="evidence" value="ECO:0007669"/>
    <property type="project" value="InterPro"/>
</dbReference>
<dbReference type="Gene3D" id="2.40.30.170">
    <property type="match status" value="1"/>
</dbReference>
<keyword evidence="1" id="KW-0812">Transmembrane</keyword>
<proteinExistence type="predicted"/>
<gene>
    <name evidence="2" type="ORF">FF011L_51150</name>
</gene>
<feature type="transmembrane region" description="Helical" evidence="1">
    <location>
        <begin position="392"/>
        <end position="412"/>
    </location>
</feature>
<feature type="transmembrane region" description="Helical" evidence="1">
    <location>
        <begin position="286"/>
        <end position="305"/>
    </location>
</feature>
<dbReference type="CDD" id="cd05709">
    <property type="entry name" value="S2P-M50"/>
    <property type="match status" value="1"/>
</dbReference>
<dbReference type="GO" id="GO:0004222">
    <property type="term" value="F:metalloendopeptidase activity"/>
    <property type="evidence" value="ECO:0007669"/>
    <property type="project" value="InterPro"/>
</dbReference>
<keyword evidence="1" id="KW-0472">Membrane</keyword>
<dbReference type="AlphaFoldDB" id="A0A517MNE4"/>
<dbReference type="PANTHER" id="PTHR13325:SF3">
    <property type="entry name" value="MEMBRANE-BOUND TRANSCRIPTION FACTOR SITE-2 PROTEASE"/>
    <property type="match status" value="1"/>
</dbReference>
<sequence length="732" mass="81723">MTFVPPPPALAARQSLQVRMRADLQAQQTESPAGGRVTIKDPISLKYHTLRNDEWFVLQLLREGTNLESIRSAYQKKFAPDRVTLRQIQSLIFRFHRSELLLSNTLGQAMPLGKRSTQSRWQKRWGVLQSALFIRFPGIDPEPFLRWTVPVVRFALHPLFLVGYAVLVAAAVVLFVTQAGTYWQDMPSAEQLFQPRQLLGFAVVLGLTKIAHELGHAVVCKYYGRECHEIGPMLLVMTPALYCDTSDAWMLTNRWQRAAVGAAGMGVEVLLAAIATFVWWYSEPGFVHAAAMKVMLVCSVSTLLFNANPLLRYDGYYILSDLCDSPNLAQQSRRYLNQQVARWMLGVRNPAPLQVSRRAAVGMIVYQVAATLYRWGLTLVILWFVSQFLKPYGLQSIGWVLAVFSVAVMVYRPLKEWTRMLRVPGATRKFRRWNLLGTGVVGIALVGGLLIPLPRYIVGEVEIVPHHPVPVYVTAAGRRLSDAMPGFWAGGPIEKGETVLQLEDQALELQWLKAMRRVESQRLLLERLQQTQASDEEAASQIPFTQSAYDDLLERADKLAAKRKALTITSPASGRFVPAKWLPKQGDSQRLERWYGQVTADANVGAYLETGTPLGVIAKPDRYDALLTVQPADLEFVQIGQPVVVQLNGFASQALAGQVVEIAQQDNLSDTVQGSKGTGSDGTQQLAYPVRIQLDATALPLTYYESGQGRVLVESQSIAQRIYRSLASLFRF</sequence>
<feature type="transmembrane region" description="Helical" evidence="1">
    <location>
        <begin position="433"/>
        <end position="453"/>
    </location>
</feature>
<feature type="transmembrane region" description="Helical" evidence="1">
    <location>
        <begin position="258"/>
        <end position="280"/>
    </location>
</feature>
<organism evidence="2 3">
    <name type="scientific">Roseimaritima multifibrata</name>
    <dbReference type="NCBI Taxonomy" id="1930274"/>
    <lineage>
        <taxon>Bacteria</taxon>
        <taxon>Pseudomonadati</taxon>
        <taxon>Planctomycetota</taxon>
        <taxon>Planctomycetia</taxon>
        <taxon>Pirellulales</taxon>
        <taxon>Pirellulaceae</taxon>
        <taxon>Roseimaritima</taxon>
    </lineage>
</organism>
<name>A0A517MNE4_9BACT</name>
<dbReference type="Proteomes" id="UP000320672">
    <property type="component" value="Chromosome"/>
</dbReference>
<dbReference type="KEGG" id="rml:FF011L_51150"/>
<dbReference type="GO" id="GO:0031293">
    <property type="term" value="P:membrane protein intracellular domain proteolysis"/>
    <property type="evidence" value="ECO:0007669"/>
    <property type="project" value="TreeGrafter"/>
</dbReference>
<feature type="transmembrane region" description="Helical" evidence="1">
    <location>
        <begin position="364"/>
        <end position="386"/>
    </location>
</feature>
<evidence type="ECO:0000313" key="3">
    <source>
        <dbReference type="Proteomes" id="UP000320672"/>
    </source>
</evidence>
<feature type="transmembrane region" description="Helical" evidence="1">
    <location>
        <begin position="154"/>
        <end position="176"/>
    </location>
</feature>
<protein>
    <submittedName>
        <fullName evidence="2">Peptidase family M50</fullName>
    </submittedName>
</protein>
<dbReference type="EMBL" id="CP036262">
    <property type="protein sequence ID" value="QDS96307.1"/>
    <property type="molecule type" value="Genomic_DNA"/>
</dbReference>